<gene>
    <name evidence="2" type="ORF">FGIG_09347</name>
</gene>
<feature type="region of interest" description="Disordered" evidence="1">
    <location>
        <begin position="324"/>
        <end position="344"/>
    </location>
</feature>
<feature type="region of interest" description="Disordered" evidence="1">
    <location>
        <begin position="17"/>
        <end position="62"/>
    </location>
</feature>
<keyword evidence="3" id="KW-1185">Reference proteome</keyword>
<dbReference type="EMBL" id="SUNJ01004258">
    <property type="protein sequence ID" value="TPP64571.1"/>
    <property type="molecule type" value="Genomic_DNA"/>
</dbReference>
<feature type="compositionally biased region" description="Basic and acidic residues" evidence="1">
    <location>
        <begin position="17"/>
        <end position="30"/>
    </location>
</feature>
<dbReference type="AlphaFoldDB" id="A0A504YX20"/>
<dbReference type="Proteomes" id="UP000316759">
    <property type="component" value="Unassembled WGS sequence"/>
</dbReference>
<evidence type="ECO:0000313" key="3">
    <source>
        <dbReference type="Proteomes" id="UP000316759"/>
    </source>
</evidence>
<sequence length="473" mass="54497">MCTLVFESDQRSYEAAHDAEVKHVKIKQSDTDEDSTGSPENTNEKVERNVNEEETGSRKTDTQTVHLAHFQLRIAKESMPSTFKENFLGCRSQERGENELQLVIYMAEVFSDLRADCHDECRTNALLQMLSSWNEVVNRHFNATADELQIQIHITYGNMHEQCYLTKRFSLMNYTFLFAHSAQKIVGYLTEDGLTLNSSTHHWDLRREQGAKQFVMYLVQSIGSQFPLILIDWTLGKSLRSLSVEMQFMFDVTEMAVIESSDLIRRVTSLSEQYRRSVKLSEFRIEGEHKFFALFKPVQQPTEANYGEELKLAKMEQTNVDVNTAESPQNIEENVERNTNDQETESLLRDPQSGMLNLNRICAYSFCDAGQQEQTFRLYKTALYDTKNVPFHILHLMRTVNKEDPLILIETKRTQGVLTLHIKFRLVLDVSETAGVNPEALIELLTILTKKHGESSTLVDFEIKSEYSLSMPN</sequence>
<accession>A0A504YX20</accession>
<protein>
    <submittedName>
        <fullName evidence="2">Uncharacterized protein</fullName>
    </submittedName>
</protein>
<comment type="caution">
    <text evidence="2">The sequence shown here is derived from an EMBL/GenBank/DDBJ whole genome shotgun (WGS) entry which is preliminary data.</text>
</comment>
<evidence type="ECO:0000256" key="1">
    <source>
        <dbReference type="SAM" id="MobiDB-lite"/>
    </source>
</evidence>
<evidence type="ECO:0000313" key="2">
    <source>
        <dbReference type="EMBL" id="TPP64571.1"/>
    </source>
</evidence>
<proteinExistence type="predicted"/>
<name>A0A504YX20_FASGI</name>
<feature type="compositionally biased region" description="Basic and acidic residues" evidence="1">
    <location>
        <begin position="42"/>
        <end position="61"/>
    </location>
</feature>
<organism evidence="2 3">
    <name type="scientific">Fasciola gigantica</name>
    <name type="common">Giant liver fluke</name>
    <dbReference type="NCBI Taxonomy" id="46835"/>
    <lineage>
        <taxon>Eukaryota</taxon>
        <taxon>Metazoa</taxon>
        <taxon>Spiralia</taxon>
        <taxon>Lophotrochozoa</taxon>
        <taxon>Platyhelminthes</taxon>
        <taxon>Trematoda</taxon>
        <taxon>Digenea</taxon>
        <taxon>Plagiorchiida</taxon>
        <taxon>Echinostomata</taxon>
        <taxon>Echinostomatoidea</taxon>
        <taxon>Fasciolidae</taxon>
        <taxon>Fasciola</taxon>
    </lineage>
</organism>
<reference evidence="2 3" key="1">
    <citation type="submission" date="2019-04" db="EMBL/GenBank/DDBJ databases">
        <title>Annotation for the trematode Fasciola gigantica.</title>
        <authorList>
            <person name="Choi Y.-J."/>
        </authorList>
    </citation>
    <scope>NUCLEOTIDE SEQUENCE [LARGE SCALE GENOMIC DNA]</scope>
    <source>
        <strain evidence="2">Uganda_cow_1</strain>
    </source>
</reference>